<dbReference type="KEGG" id="pno:SNOG_09363"/>
<dbReference type="Proteomes" id="UP000663193">
    <property type="component" value="Chromosome 11"/>
</dbReference>
<feature type="compositionally biased region" description="Low complexity" evidence="1">
    <location>
        <begin position="232"/>
        <end position="243"/>
    </location>
</feature>
<dbReference type="OrthoDB" id="445357at2759"/>
<feature type="compositionally biased region" description="Polar residues" evidence="1">
    <location>
        <begin position="557"/>
        <end position="566"/>
    </location>
</feature>
<accession>A0A7U2F8S5</accession>
<protein>
    <submittedName>
        <fullName evidence="2">Uncharacterized protein</fullName>
    </submittedName>
</protein>
<feature type="region of interest" description="Disordered" evidence="1">
    <location>
        <begin position="157"/>
        <end position="189"/>
    </location>
</feature>
<feature type="compositionally biased region" description="Basic and acidic residues" evidence="1">
    <location>
        <begin position="542"/>
        <end position="556"/>
    </location>
</feature>
<evidence type="ECO:0000313" key="2">
    <source>
        <dbReference type="EMBL" id="QRD00839.1"/>
    </source>
</evidence>
<feature type="compositionally biased region" description="Polar residues" evidence="1">
    <location>
        <begin position="280"/>
        <end position="289"/>
    </location>
</feature>
<feature type="compositionally biased region" description="Low complexity" evidence="1">
    <location>
        <begin position="267"/>
        <end position="278"/>
    </location>
</feature>
<evidence type="ECO:0000313" key="3">
    <source>
        <dbReference type="Proteomes" id="UP000663193"/>
    </source>
</evidence>
<feature type="region of interest" description="Disordered" evidence="1">
    <location>
        <begin position="261"/>
        <end position="289"/>
    </location>
</feature>
<proteinExistence type="predicted"/>
<name>A0A7U2F8S5_PHANO</name>
<gene>
    <name evidence="2" type="ORF">JI435_438670</name>
</gene>
<reference evidence="3" key="1">
    <citation type="journal article" date="2021" name="BMC Genomics">
        <title>Chromosome-level genome assembly and manually-curated proteome of model necrotroph Parastagonospora nodorum Sn15 reveals a genome-wide trove of candidate effector homologs, and redundancy of virulence-related functions within an accessory chromosome.</title>
        <authorList>
            <person name="Bertazzoni S."/>
            <person name="Jones D.A.B."/>
            <person name="Phan H.T."/>
            <person name="Tan K.-C."/>
            <person name="Hane J.K."/>
        </authorList>
    </citation>
    <scope>NUCLEOTIDE SEQUENCE [LARGE SCALE GENOMIC DNA]</scope>
    <source>
        <strain evidence="3">SN15 / ATCC MYA-4574 / FGSC 10173)</strain>
    </source>
</reference>
<evidence type="ECO:0000256" key="1">
    <source>
        <dbReference type="SAM" id="MobiDB-lite"/>
    </source>
</evidence>
<dbReference type="VEuPathDB" id="FungiDB:JI435_438670"/>
<feature type="region of interest" description="Disordered" evidence="1">
    <location>
        <begin position="534"/>
        <end position="570"/>
    </location>
</feature>
<dbReference type="AlphaFoldDB" id="A0A7U2F8S5"/>
<organism evidence="2 3">
    <name type="scientific">Phaeosphaeria nodorum (strain SN15 / ATCC MYA-4574 / FGSC 10173)</name>
    <name type="common">Glume blotch fungus</name>
    <name type="synonym">Parastagonospora nodorum</name>
    <dbReference type="NCBI Taxonomy" id="321614"/>
    <lineage>
        <taxon>Eukaryota</taxon>
        <taxon>Fungi</taxon>
        <taxon>Dikarya</taxon>
        <taxon>Ascomycota</taxon>
        <taxon>Pezizomycotina</taxon>
        <taxon>Dothideomycetes</taxon>
        <taxon>Pleosporomycetidae</taxon>
        <taxon>Pleosporales</taxon>
        <taxon>Pleosporineae</taxon>
        <taxon>Phaeosphaeriaceae</taxon>
        <taxon>Parastagonospora</taxon>
    </lineage>
</organism>
<dbReference type="RefSeq" id="XP_001799658.1">
    <property type="nucleotide sequence ID" value="XM_001799606.1"/>
</dbReference>
<feature type="region of interest" description="Disordered" evidence="1">
    <location>
        <begin position="227"/>
        <end position="249"/>
    </location>
</feature>
<keyword evidence="3" id="KW-1185">Reference proteome</keyword>
<dbReference type="OMA" id="LPCMDCG"/>
<sequence length="702" mass="76691">MTTPKRPQSATGDTPSTSQYHSAYNGYVADQGRFMHFIRSPDQSHLEFGYWCFSTTQDEARAFGRGYHTPEEILIAADSGEGEFADINMLWIPGRVDRVLKSQICGSAKQHTRAIYDMRVFLGKSLSFRGCAPTYPMDQRLEDYWASRRIPASVLTDPPVLQSTNRPPPPIQITRLPSPAIGPNTGPQRTYIDNPRTQSVYGNTFFSPVSNGTISSRMRSPVYVPVTRAGTPSSSSPAAAPPSQVSPTTFAQTYQSNDRAAFGGHGAQAMSSPNAAAAHPQNTAHQVQYPTGDTNYHNGPTHNVTYLQAPPPRRRPPYSLQSPYLVPGLLPKPFHNASSPVQMQSPYAAQQNVQFANTTQAGAPSVVQRQTAYRSQPYNSTPYGAPAAQSAPCPPVPYNERKPLRTPQSYGVQDLPGSHPRPIAQHNTPGANSTLYSNFELPTMHQTGPMPQQLPSSATITDPRLVGHDQNPGSAAAPIDFSFEDDEPITVAPDEVVVDEGTTTAAGVTTAVRQPAPISEQIEPETRQIKSLQRQLLTDGNDEGRFKRPETSDNRQDSLTTTSDQLPTPDAVLEMPCMDCGEEVEKGHKAGCHLGENSNTFIANPMQANEVTDIAPMKLTVLDHRVLADCVERFDPGPWTTHQGPPAEPELETPEDQIRGMADIIRNEDTYKSDAELCLLPDDLMILAWAMKTAPNIEVICE</sequence>
<dbReference type="EMBL" id="CP069033">
    <property type="protein sequence ID" value="QRD00839.1"/>
    <property type="molecule type" value="Genomic_DNA"/>
</dbReference>